<accession>A0ABT8IVL4</accession>
<comment type="caution">
    <text evidence="1">The sequence shown here is derived from an EMBL/GenBank/DDBJ whole genome shotgun (WGS) entry which is preliminary data.</text>
</comment>
<sequence length="68" mass="7582">MDLTYSGLPLIAAHTEVYRSRLTGDRITVRCDCPLGRDHTYGEWVEATPESDLRWSRALSPRGAGAHP</sequence>
<evidence type="ECO:0000313" key="2">
    <source>
        <dbReference type="Proteomes" id="UP001174210"/>
    </source>
</evidence>
<name>A0ABT8IVL4_9MICO</name>
<dbReference type="RefSeq" id="WP_301217268.1">
    <property type="nucleotide sequence ID" value="NZ_JAROCB010000002.1"/>
</dbReference>
<dbReference type="EMBL" id="JAROCB010000002">
    <property type="protein sequence ID" value="MDN4596859.1"/>
    <property type="molecule type" value="Genomic_DNA"/>
</dbReference>
<reference evidence="1" key="1">
    <citation type="submission" date="2023-03" db="EMBL/GenBank/DDBJ databases">
        <title>MT1 and MT2 Draft Genomes of Novel Species.</title>
        <authorList>
            <person name="Venkateswaran K."/>
        </authorList>
    </citation>
    <scope>NUCLEOTIDE SEQUENCE</scope>
    <source>
        <strain evidence="1">F6_8S_P_1A</strain>
    </source>
</reference>
<protein>
    <submittedName>
        <fullName evidence="1">Uncharacterized protein</fullName>
    </submittedName>
</protein>
<organism evidence="1 2">
    <name type="scientific">Leifsonia virtsii</name>
    <dbReference type="NCBI Taxonomy" id="3035915"/>
    <lineage>
        <taxon>Bacteria</taxon>
        <taxon>Bacillati</taxon>
        <taxon>Actinomycetota</taxon>
        <taxon>Actinomycetes</taxon>
        <taxon>Micrococcales</taxon>
        <taxon>Microbacteriaceae</taxon>
        <taxon>Leifsonia</taxon>
    </lineage>
</organism>
<dbReference type="Proteomes" id="UP001174210">
    <property type="component" value="Unassembled WGS sequence"/>
</dbReference>
<gene>
    <name evidence="1" type="ORF">P5G59_06895</name>
</gene>
<evidence type="ECO:0000313" key="1">
    <source>
        <dbReference type="EMBL" id="MDN4596859.1"/>
    </source>
</evidence>
<keyword evidence="2" id="KW-1185">Reference proteome</keyword>
<proteinExistence type="predicted"/>